<dbReference type="InterPro" id="IPR021866">
    <property type="entry name" value="SpoIIAA-like"/>
</dbReference>
<reference evidence="1 2" key="1">
    <citation type="submission" date="2014-09" db="EMBL/GenBank/DDBJ databases">
        <title>Draft Genome Sequence of Draconibacterium sp. JN14CK-3.</title>
        <authorList>
            <person name="Dong C."/>
            <person name="Lai Q."/>
            <person name="Shao Z."/>
        </authorList>
    </citation>
    <scope>NUCLEOTIDE SEQUENCE [LARGE SCALE GENOMIC DNA]</scope>
    <source>
        <strain evidence="1 2">JN14CK-3</strain>
    </source>
</reference>
<proteinExistence type="predicted"/>
<dbReference type="OrthoDB" id="9811577at2"/>
<sequence length="118" mass="13867">MFKIIDITKEELIALEVEGKLTENDYNKITPLIEKAVKDFGKVKLYVQLNYVDGISPKAFWEDVKTYLKHFNDMKKIAVVGKSRWEKLWSELAAPFISGEVKYFEFTDIDKAREWVKD</sequence>
<protein>
    <recommendedName>
        <fullName evidence="3">STAS/SEC14 domain-containing protein</fullName>
    </recommendedName>
</protein>
<dbReference type="Proteomes" id="UP000032544">
    <property type="component" value="Unassembled WGS sequence"/>
</dbReference>
<evidence type="ECO:0000313" key="2">
    <source>
        <dbReference type="Proteomes" id="UP000032544"/>
    </source>
</evidence>
<dbReference type="InterPro" id="IPR036513">
    <property type="entry name" value="STAS_dom_sf"/>
</dbReference>
<dbReference type="AlphaFoldDB" id="A0A0D8JHB7"/>
<accession>A0A0D8JHB7</accession>
<gene>
    <name evidence="1" type="ORF">LH29_07535</name>
</gene>
<dbReference type="Gene3D" id="3.40.50.10600">
    <property type="entry name" value="SpoIIaa-like domains"/>
    <property type="match status" value="1"/>
</dbReference>
<organism evidence="1 2">
    <name type="scientific">Draconibacterium sediminis</name>
    <dbReference type="NCBI Taxonomy" id="1544798"/>
    <lineage>
        <taxon>Bacteria</taxon>
        <taxon>Pseudomonadati</taxon>
        <taxon>Bacteroidota</taxon>
        <taxon>Bacteroidia</taxon>
        <taxon>Marinilabiliales</taxon>
        <taxon>Prolixibacteraceae</taxon>
        <taxon>Draconibacterium</taxon>
    </lineage>
</organism>
<name>A0A0D8JHB7_9BACT</name>
<keyword evidence="2" id="KW-1185">Reference proteome</keyword>
<evidence type="ECO:0000313" key="1">
    <source>
        <dbReference type="EMBL" id="KJF45228.1"/>
    </source>
</evidence>
<comment type="caution">
    <text evidence="1">The sequence shown here is derived from an EMBL/GenBank/DDBJ whole genome shotgun (WGS) entry which is preliminary data.</text>
</comment>
<dbReference type="InterPro" id="IPR038396">
    <property type="entry name" value="SpoIIAA-like_sf"/>
</dbReference>
<evidence type="ECO:0008006" key="3">
    <source>
        <dbReference type="Google" id="ProtNLM"/>
    </source>
</evidence>
<dbReference type="SUPFAM" id="SSF52091">
    <property type="entry name" value="SpoIIaa-like"/>
    <property type="match status" value="1"/>
</dbReference>
<dbReference type="EMBL" id="JRHC01000001">
    <property type="protein sequence ID" value="KJF45228.1"/>
    <property type="molecule type" value="Genomic_DNA"/>
</dbReference>
<dbReference type="RefSeq" id="WP_045027211.1">
    <property type="nucleotide sequence ID" value="NZ_JRHC01000001.1"/>
</dbReference>
<dbReference type="Pfam" id="PF11964">
    <property type="entry name" value="SpoIIAA-like"/>
    <property type="match status" value="1"/>
</dbReference>